<evidence type="ECO:0000313" key="4">
    <source>
        <dbReference type="Proteomes" id="UP000800035"/>
    </source>
</evidence>
<protein>
    <recommendedName>
        <fullName evidence="2">CASTOR ACT domain-containing protein</fullName>
    </recommendedName>
</protein>
<dbReference type="SUPFAM" id="SSF55021">
    <property type="entry name" value="ACT-like"/>
    <property type="match status" value="1"/>
</dbReference>
<dbReference type="Pfam" id="PF13840">
    <property type="entry name" value="ACT_7"/>
    <property type="match status" value="1"/>
</dbReference>
<proteinExistence type="predicted"/>
<dbReference type="GO" id="GO:0006520">
    <property type="term" value="P:amino acid metabolic process"/>
    <property type="evidence" value="ECO:0007669"/>
    <property type="project" value="UniProtKB-ARBA"/>
</dbReference>
<keyword evidence="4" id="KW-1185">Reference proteome</keyword>
<evidence type="ECO:0000313" key="3">
    <source>
        <dbReference type="EMBL" id="KAF1962567.1"/>
    </source>
</evidence>
<gene>
    <name evidence="3" type="ORF">CC80DRAFT_163240</name>
</gene>
<name>A0A6A5UNB1_9PLEO</name>
<feature type="domain" description="CASTOR ACT" evidence="2">
    <location>
        <begin position="102"/>
        <end position="162"/>
    </location>
</feature>
<reference evidence="3" key="1">
    <citation type="journal article" date="2020" name="Stud. Mycol.">
        <title>101 Dothideomycetes genomes: a test case for predicting lifestyles and emergence of pathogens.</title>
        <authorList>
            <person name="Haridas S."/>
            <person name="Albert R."/>
            <person name="Binder M."/>
            <person name="Bloem J."/>
            <person name="Labutti K."/>
            <person name="Salamov A."/>
            <person name="Andreopoulos B."/>
            <person name="Baker S."/>
            <person name="Barry K."/>
            <person name="Bills G."/>
            <person name="Bluhm B."/>
            <person name="Cannon C."/>
            <person name="Castanera R."/>
            <person name="Culley D."/>
            <person name="Daum C."/>
            <person name="Ezra D."/>
            <person name="Gonzalez J."/>
            <person name="Henrissat B."/>
            <person name="Kuo A."/>
            <person name="Liang C."/>
            <person name="Lipzen A."/>
            <person name="Lutzoni F."/>
            <person name="Magnuson J."/>
            <person name="Mondo S."/>
            <person name="Nolan M."/>
            <person name="Ohm R."/>
            <person name="Pangilinan J."/>
            <person name="Park H.-J."/>
            <person name="Ramirez L."/>
            <person name="Alfaro M."/>
            <person name="Sun H."/>
            <person name="Tritt A."/>
            <person name="Yoshinaga Y."/>
            <person name="Zwiers L.-H."/>
            <person name="Turgeon B."/>
            <person name="Goodwin S."/>
            <person name="Spatafora J."/>
            <person name="Crous P."/>
            <person name="Grigoriev I."/>
        </authorList>
    </citation>
    <scope>NUCLEOTIDE SEQUENCE</scope>
    <source>
        <strain evidence="3">CBS 675.92</strain>
    </source>
</reference>
<dbReference type="InterPro" id="IPR045865">
    <property type="entry name" value="ACT-like_dom_sf"/>
</dbReference>
<feature type="region of interest" description="Disordered" evidence="1">
    <location>
        <begin position="172"/>
        <end position="204"/>
    </location>
</feature>
<evidence type="ECO:0000256" key="1">
    <source>
        <dbReference type="SAM" id="MobiDB-lite"/>
    </source>
</evidence>
<dbReference type="PANTHER" id="PTHR31131:SF6">
    <property type="entry name" value="CASTOR ACT DOMAIN-CONTAINING PROTEIN"/>
    <property type="match status" value="1"/>
</dbReference>
<feature type="compositionally biased region" description="Polar residues" evidence="1">
    <location>
        <begin position="172"/>
        <end position="190"/>
    </location>
</feature>
<dbReference type="EMBL" id="ML976979">
    <property type="protein sequence ID" value="KAF1962567.1"/>
    <property type="molecule type" value="Genomic_DNA"/>
</dbReference>
<dbReference type="Proteomes" id="UP000800035">
    <property type="component" value="Unassembled WGS sequence"/>
</dbReference>
<dbReference type="PANTHER" id="PTHR31131">
    <property type="entry name" value="CHROMOSOME 1, WHOLE GENOME SHOTGUN SEQUENCE"/>
    <property type="match status" value="1"/>
</dbReference>
<dbReference type="InterPro" id="IPR051719">
    <property type="entry name" value="CASTOR_mTORC1"/>
</dbReference>
<dbReference type="AlphaFoldDB" id="A0A6A5UNB1"/>
<organism evidence="3 4">
    <name type="scientific">Byssothecium circinans</name>
    <dbReference type="NCBI Taxonomy" id="147558"/>
    <lineage>
        <taxon>Eukaryota</taxon>
        <taxon>Fungi</taxon>
        <taxon>Dikarya</taxon>
        <taxon>Ascomycota</taxon>
        <taxon>Pezizomycotina</taxon>
        <taxon>Dothideomycetes</taxon>
        <taxon>Pleosporomycetidae</taxon>
        <taxon>Pleosporales</taxon>
        <taxon>Massarineae</taxon>
        <taxon>Massarinaceae</taxon>
        <taxon>Byssothecium</taxon>
    </lineage>
</organism>
<dbReference type="GO" id="GO:0046394">
    <property type="term" value="P:carboxylic acid biosynthetic process"/>
    <property type="evidence" value="ECO:0007669"/>
    <property type="project" value="UniProtKB-ARBA"/>
</dbReference>
<sequence>MITFKETELALIHIPLHLYTSFLQTILQLLLPDESRTNGVNGNGNGAVLPPQGWPYEHPFVNISITPLECSVVCSRTLATELFVPAFNSLDASSRSKVSITTEDYVVMQVDGEGLDAGQRVLELTSPLALAGISIFFITTYFSDYILVPNRYRTQVVHALEDRGFQFEHQTSSYVNPSAHNRKPSSTPSFEVQPPGTPPPTTVSELQTRTFATLKRRSIHPAVDSCLRLVQCAGRKDSANGMHQNGNRSSMTSAADDALHLGLVKCLISFPHPKFLSLTLTDTEPASLLLDHTLLPNFPQDILLGSKDDYLIPIMLDLRELPMESTGIVCGVAGRLVGATSAQLESPVEMSYLSTARAGTVMVGEDELERALSALRGAENGALSASD</sequence>
<accession>A0A6A5UNB1</accession>
<dbReference type="InterPro" id="IPR027795">
    <property type="entry name" value="CASTOR_ACT_dom"/>
</dbReference>
<evidence type="ECO:0000259" key="2">
    <source>
        <dbReference type="Pfam" id="PF13840"/>
    </source>
</evidence>
<dbReference type="OrthoDB" id="58529at2759"/>
<dbReference type="Gene3D" id="3.30.2130.10">
    <property type="entry name" value="VC0802-like"/>
    <property type="match status" value="2"/>
</dbReference>